<sequence>MRTLRSGSPRPIPPFISSKRSLLSPSESPRRGKSVGVLEKVGARSSGKFGLYKMEEACVMFLDQLTQDCLGKNCIQNVSSFLKFLVESTEKMVQIDREHSNTWNNYHGWHVNWRQCLYVLNETERGVETAFYDWIAAFSQRWNMIGEHKKEINDVRASLKRFLDDYKQRPREEELNSFIVSNDFSSGYDKENEINDGGSLGEPKTFEKSDSTEKSGDAGKLSESASVHEKFDEENYAANNKTSSDNVSEASSWEEIFCCCGDSDGTEHFSDHGGEVLEKFDNLEKMNEDVTKKKGLKFQSDLLKQTPCDSEKVLQNLETTAGEAENIEKPQDPIVFDPMSALQKNDYLNLGKRRFDQLIYQKQKASLKEIKDNMTNLMEFVKKMETDFSAENVENAPNNLSDDSMWLSLESSFQHLKKRARNGFSMQEMKRNFP</sequence>
<dbReference type="AlphaFoldDB" id="A0A8S1HUV5"/>
<evidence type="ECO:0000313" key="3">
    <source>
        <dbReference type="Proteomes" id="UP000835052"/>
    </source>
</evidence>
<gene>
    <name evidence="2" type="ORF">CAUJ_LOCUS14591</name>
</gene>
<feature type="region of interest" description="Disordered" evidence="1">
    <location>
        <begin position="1"/>
        <end position="35"/>
    </location>
</feature>
<proteinExistence type="predicted"/>
<keyword evidence="3" id="KW-1185">Reference proteome</keyword>
<evidence type="ECO:0000256" key="1">
    <source>
        <dbReference type="SAM" id="MobiDB-lite"/>
    </source>
</evidence>
<name>A0A8S1HUV5_9PELO</name>
<feature type="compositionally biased region" description="Basic and acidic residues" evidence="1">
    <location>
        <begin position="204"/>
        <end position="217"/>
    </location>
</feature>
<dbReference type="EMBL" id="CAJGYM010000134">
    <property type="protein sequence ID" value="CAD6198685.1"/>
    <property type="molecule type" value="Genomic_DNA"/>
</dbReference>
<dbReference type="Proteomes" id="UP000835052">
    <property type="component" value="Unassembled WGS sequence"/>
</dbReference>
<evidence type="ECO:0000313" key="2">
    <source>
        <dbReference type="EMBL" id="CAD6198685.1"/>
    </source>
</evidence>
<protein>
    <submittedName>
        <fullName evidence="2">Uncharacterized protein</fullName>
    </submittedName>
</protein>
<organism evidence="2 3">
    <name type="scientific">Caenorhabditis auriculariae</name>
    <dbReference type="NCBI Taxonomy" id="2777116"/>
    <lineage>
        <taxon>Eukaryota</taxon>
        <taxon>Metazoa</taxon>
        <taxon>Ecdysozoa</taxon>
        <taxon>Nematoda</taxon>
        <taxon>Chromadorea</taxon>
        <taxon>Rhabditida</taxon>
        <taxon>Rhabditina</taxon>
        <taxon>Rhabditomorpha</taxon>
        <taxon>Rhabditoidea</taxon>
        <taxon>Rhabditidae</taxon>
        <taxon>Peloderinae</taxon>
        <taxon>Caenorhabditis</taxon>
    </lineage>
</organism>
<reference evidence="2" key="1">
    <citation type="submission" date="2020-10" db="EMBL/GenBank/DDBJ databases">
        <authorList>
            <person name="Kikuchi T."/>
        </authorList>
    </citation>
    <scope>NUCLEOTIDE SEQUENCE</scope>
    <source>
        <strain evidence="2">NKZ352</strain>
    </source>
</reference>
<feature type="compositionally biased region" description="Polar residues" evidence="1">
    <location>
        <begin position="237"/>
        <end position="247"/>
    </location>
</feature>
<feature type="compositionally biased region" description="Low complexity" evidence="1">
    <location>
        <begin position="17"/>
        <end position="27"/>
    </location>
</feature>
<comment type="caution">
    <text evidence="2">The sequence shown here is derived from an EMBL/GenBank/DDBJ whole genome shotgun (WGS) entry which is preliminary data.</text>
</comment>
<feature type="region of interest" description="Disordered" evidence="1">
    <location>
        <begin position="190"/>
        <end position="247"/>
    </location>
</feature>
<accession>A0A8S1HUV5</accession>